<accession>A0ABN2LFX7</accession>
<feature type="chain" id="PRO_5047395738" description="VanZ family protein" evidence="1">
    <location>
        <begin position="23"/>
        <end position="128"/>
    </location>
</feature>
<evidence type="ECO:0000313" key="3">
    <source>
        <dbReference type="Proteomes" id="UP001499938"/>
    </source>
</evidence>
<keyword evidence="3" id="KW-1185">Reference proteome</keyword>
<keyword evidence="1" id="KW-0732">Signal</keyword>
<sequence length="128" mass="13552">MLPTPRLARTLAVLAIAANAYALFDPDPGGPALFPHADKVIHTLIFWVPTALAVLGRWPVPWVAGGMLAYAAASEITQAALLPHRSGSWGDLLCDALGVGLGVMAGLRARHYVHAPDAVVRMPARRDT</sequence>
<reference evidence="2 3" key="1">
    <citation type="journal article" date="2019" name="Int. J. Syst. Evol. Microbiol.">
        <title>The Global Catalogue of Microorganisms (GCM) 10K type strain sequencing project: providing services to taxonomists for standard genome sequencing and annotation.</title>
        <authorList>
            <consortium name="The Broad Institute Genomics Platform"/>
            <consortium name="The Broad Institute Genome Sequencing Center for Infectious Disease"/>
            <person name="Wu L."/>
            <person name="Ma J."/>
        </authorList>
    </citation>
    <scope>NUCLEOTIDE SEQUENCE [LARGE SCALE GENOMIC DNA]</scope>
    <source>
        <strain evidence="2 3">JCM 15592</strain>
    </source>
</reference>
<gene>
    <name evidence="2" type="ORF">GCM10009811_09910</name>
</gene>
<evidence type="ECO:0008006" key="4">
    <source>
        <dbReference type="Google" id="ProtNLM"/>
    </source>
</evidence>
<name>A0ABN2LFX7_9MICO</name>
<dbReference type="RefSeq" id="WP_344082108.1">
    <property type="nucleotide sequence ID" value="NZ_BAAAPO010000016.1"/>
</dbReference>
<protein>
    <recommendedName>
        <fullName evidence="4">VanZ family protein</fullName>
    </recommendedName>
</protein>
<dbReference type="Proteomes" id="UP001499938">
    <property type="component" value="Unassembled WGS sequence"/>
</dbReference>
<dbReference type="EMBL" id="BAAAPO010000016">
    <property type="protein sequence ID" value="GAA1786871.1"/>
    <property type="molecule type" value="Genomic_DNA"/>
</dbReference>
<evidence type="ECO:0000313" key="2">
    <source>
        <dbReference type="EMBL" id="GAA1786871.1"/>
    </source>
</evidence>
<proteinExistence type="predicted"/>
<evidence type="ECO:0000256" key="1">
    <source>
        <dbReference type="SAM" id="SignalP"/>
    </source>
</evidence>
<feature type="signal peptide" evidence="1">
    <location>
        <begin position="1"/>
        <end position="22"/>
    </location>
</feature>
<comment type="caution">
    <text evidence="2">The sequence shown here is derived from an EMBL/GenBank/DDBJ whole genome shotgun (WGS) entry which is preliminary data.</text>
</comment>
<organism evidence="2 3">
    <name type="scientific">Nostocoides veronense</name>
    <dbReference type="NCBI Taxonomy" id="330836"/>
    <lineage>
        <taxon>Bacteria</taxon>
        <taxon>Bacillati</taxon>
        <taxon>Actinomycetota</taxon>
        <taxon>Actinomycetes</taxon>
        <taxon>Micrococcales</taxon>
        <taxon>Intrasporangiaceae</taxon>
        <taxon>Nostocoides</taxon>
    </lineage>
</organism>